<gene>
    <name evidence="2" type="ORF">CERZMDRAFT_102236</name>
</gene>
<dbReference type="OrthoDB" id="5389892at2759"/>
<feature type="region of interest" description="Disordered" evidence="1">
    <location>
        <begin position="1"/>
        <end position="93"/>
    </location>
</feature>
<sequence length="93" mass="9915">MSDLTNTIESKTAVEALDPTREPEPSDLTGLGTHFRSTFDPALKKDAPNIPRSALAPAPPSAKQKLKNTNSNMSTAELQKAAEEGDPNGLNKQ</sequence>
<feature type="compositionally biased region" description="Polar residues" evidence="1">
    <location>
        <begin position="67"/>
        <end position="77"/>
    </location>
</feature>
<reference evidence="2" key="1">
    <citation type="journal article" date="2020" name="Stud. Mycol.">
        <title>101 Dothideomycetes genomes: a test case for predicting lifestyles and emergence of pathogens.</title>
        <authorList>
            <person name="Haridas S."/>
            <person name="Albert R."/>
            <person name="Binder M."/>
            <person name="Bloem J."/>
            <person name="Labutti K."/>
            <person name="Salamov A."/>
            <person name="Andreopoulos B."/>
            <person name="Baker S."/>
            <person name="Barry K."/>
            <person name="Bills G."/>
            <person name="Bluhm B."/>
            <person name="Cannon C."/>
            <person name="Castanera R."/>
            <person name="Culley D."/>
            <person name="Daum C."/>
            <person name="Ezra D."/>
            <person name="Gonzalez J."/>
            <person name="Henrissat B."/>
            <person name="Kuo A."/>
            <person name="Liang C."/>
            <person name="Lipzen A."/>
            <person name="Lutzoni F."/>
            <person name="Magnuson J."/>
            <person name="Mondo S."/>
            <person name="Nolan M."/>
            <person name="Ohm R."/>
            <person name="Pangilinan J."/>
            <person name="Park H.-J."/>
            <person name="Ramirez L."/>
            <person name="Alfaro M."/>
            <person name="Sun H."/>
            <person name="Tritt A."/>
            <person name="Yoshinaga Y."/>
            <person name="Zwiers L.-H."/>
            <person name="Turgeon B."/>
            <person name="Goodwin S."/>
            <person name="Spatafora J."/>
            <person name="Crous P."/>
            <person name="Grigoriev I."/>
        </authorList>
    </citation>
    <scope>NUCLEOTIDE SEQUENCE</scope>
    <source>
        <strain evidence="2">SCOH1-5</strain>
    </source>
</reference>
<dbReference type="AlphaFoldDB" id="A0A6A6F273"/>
<evidence type="ECO:0000313" key="2">
    <source>
        <dbReference type="EMBL" id="KAF2207553.1"/>
    </source>
</evidence>
<dbReference type="EMBL" id="ML992702">
    <property type="protein sequence ID" value="KAF2207553.1"/>
    <property type="molecule type" value="Genomic_DNA"/>
</dbReference>
<evidence type="ECO:0000313" key="3">
    <source>
        <dbReference type="Proteomes" id="UP000799539"/>
    </source>
</evidence>
<protein>
    <submittedName>
        <fullName evidence="2">Uncharacterized protein</fullName>
    </submittedName>
</protein>
<feature type="compositionally biased region" description="Polar residues" evidence="1">
    <location>
        <begin position="1"/>
        <end position="10"/>
    </location>
</feature>
<dbReference type="Proteomes" id="UP000799539">
    <property type="component" value="Unassembled WGS sequence"/>
</dbReference>
<organism evidence="2 3">
    <name type="scientific">Cercospora zeae-maydis SCOH1-5</name>
    <dbReference type="NCBI Taxonomy" id="717836"/>
    <lineage>
        <taxon>Eukaryota</taxon>
        <taxon>Fungi</taxon>
        <taxon>Dikarya</taxon>
        <taxon>Ascomycota</taxon>
        <taxon>Pezizomycotina</taxon>
        <taxon>Dothideomycetes</taxon>
        <taxon>Dothideomycetidae</taxon>
        <taxon>Mycosphaerellales</taxon>
        <taxon>Mycosphaerellaceae</taxon>
        <taxon>Cercospora</taxon>
    </lineage>
</organism>
<proteinExistence type="predicted"/>
<keyword evidence="3" id="KW-1185">Reference proteome</keyword>
<evidence type="ECO:0000256" key="1">
    <source>
        <dbReference type="SAM" id="MobiDB-lite"/>
    </source>
</evidence>
<accession>A0A6A6F273</accession>
<name>A0A6A6F273_9PEZI</name>